<dbReference type="RefSeq" id="WP_379739639.1">
    <property type="nucleotide sequence ID" value="NZ_JBHSVN010000002.1"/>
</dbReference>
<sequence length="430" mass="49141">MFDDSIDSVTATVDAYNSRGEVEFTLYENGTVGGESVGTFEAPEAGEHFKKNVEDNKPIPKEDFHAEMAEGGEITLLDARIGMKRQGFQWKNTQITQLHPRRLQIDSHNNEPLIGSSVTVEIDLLNAEYLPQPRSEPRDRPMLERDSWQVNIEPVNNHRNRIDLIQERKQPVRTSKLIVEQHDNCPPRIHLQRALERIEPLIRLFAVLQGVLPAPIRASITTIDGRSPSWRCESWITDYRQSVGCAHTGHPFPNRSEARVLFNDGYETYLDELDEETFNRAISWYIDALIYGRTVDARMASLASGIEQLAEGHRARDKESGKTAHKIKNLIDKLGVEFEDLAEFSGTFTDDALDGSDPNRISEYFYSKSRNFVLHGDEKVDSQELNLDYEATLWLFRRILVRQFIKAENYENLDTLSCLSPNRTNAGFTD</sequence>
<dbReference type="AlphaFoldDB" id="A0ABD5UQ00"/>
<accession>A0ABD5UQ00</accession>
<keyword evidence="2" id="KW-1185">Reference proteome</keyword>
<dbReference type="Proteomes" id="UP001596296">
    <property type="component" value="Unassembled WGS sequence"/>
</dbReference>
<evidence type="ECO:0000313" key="2">
    <source>
        <dbReference type="Proteomes" id="UP001596296"/>
    </source>
</evidence>
<evidence type="ECO:0000313" key="1">
    <source>
        <dbReference type="EMBL" id="MFC6891436.1"/>
    </source>
</evidence>
<gene>
    <name evidence="1" type="ORF">ACFQE9_02205</name>
</gene>
<reference evidence="1 2" key="1">
    <citation type="journal article" date="2019" name="Int. J. Syst. Evol. Microbiol.">
        <title>The Global Catalogue of Microorganisms (GCM) 10K type strain sequencing project: providing services to taxonomists for standard genome sequencing and annotation.</title>
        <authorList>
            <consortium name="The Broad Institute Genomics Platform"/>
            <consortium name="The Broad Institute Genome Sequencing Center for Infectious Disease"/>
            <person name="Wu L."/>
            <person name="Ma J."/>
        </authorList>
    </citation>
    <scope>NUCLEOTIDE SEQUENCE [LARGE SCALE GENOMIC DNA]</scope>
    <source>
        <strain evidence="1 2">SKJ47</strain>
    </source>
</reference>
<protein>
    <recommendedName>
        <fullName evidence="3">ApeA N-terminal domain-containing protein</fullName>
    </recommendedName>
</protein>
<comment type="caution">
    <text evidence="1">The sequence shown here is derived from an EMBL/GenBank/DDBJ whole genome shotgun (WGS) entry which is preliminary data.</text>
</comment>
<evidence type="ECO:0008006" key="3">
    <source>
        <dbReference type="Google" id="ProtNLM"/>
    </source>
</evidence>
<dbReference type="EMBL" id="JBHSXL010000002">
    <property type="protein sequence ID" value="MFC6891436.1"/>
    <property type="molecule type" value="Genomic_DNA"/>
</dbReference>
<organism evidence="1 2">
    <name type="scientific">Halopenitus salinus</name>
    <dbReference type="NCBI Taxonomy" id="1198295"/>
    <lineage>
        <taxon>Archaea</taxon>
        <taxon>Methanobacteriati</taxon>
        <taxon>Methanobacteriota</taxon>
        <taxon>Stenosarchaea group</taxon>
        <taxon>Halobacteria</taxon>
        <taxon>Halobacteriales</taxon>
        <taxon>Haloferacaceae</taxon>
        <taxon>Halopenitus</taxon>
    </lineage>
</organism>
<proteinExistence type="predicted"/>
<name>A0ABD5UQ00_9EURY</name>